<dbReference type="EMBL" id="BK063680">
    <property type="protein sequence ID" value="DBA35595.1"/>
    <property type="molecule type" value="Genomic_DNA"/>
</dbReference>
<proteinExistence type="predicted"/>
<evidence type="ECO:0000313" key="4">
    <source>
        <dbReference type="Proteomes" id="UP001302000"/>
    </source>
</evidence>
<organism evidence="3 4">
    <name type="scientific">Caudoviricetes sp. vir335</name>
    <dbReference type="NCBI Taxonomy" id="3068357"/>
    <lineage>
        <taxon>Viruses</taxon>
        <taxon>Duplodnaviria</taxon>
        <taxon>Heunggongvirae</taxon>
        <taxon>Uroviricota</taxon>
        <taxon>Caudoviricetes</taxon>
    </lineage>
</organism>
<sequence length="513" mass="53240">MEGVGDLMLSFNYPARAGLAAVKETLRMPLVVDIERNVNVNLTEMGTIIYGCRNNFCMDLGATEKVTFKCERVNPFPYSDMSSDPDDWSNGKWYRHLEDLFDRWQNFGLDSKGEQTGGCTMVFTPADASLMAPISGNVFLVGALGVSYSVQKMTFSLPLQFGNMKMTSSEAERVTLTLVTETFDKKTETTTVSVLKGYPQSVPLPDEWADIMGGAVFIGWEVSNGAYVPVGSTYTYQTEMTLTARWRKASSVQYITSDETVTVPSGVDHVSVYAVGGGGGAGGSARFIELGNQEYVMAPGGAGGAGQTSTASWGVSAGDVISVTIGAGGECGASRGALSAGDGGDGKNGGKTVVKCRYNICTAEGGSGGGGTKNMGSAGKGGEEYVAGGSYEQDGGYEAPNVKENRGKKGTRGTASSPSGLANVLRYGGGGGGAAAFRYAFIAEDGTRYPASGYYESIGGDGADEADPQVRAYSGKVGGGGGSGRAESYLVDKERAGYGGDGAVILAFFKVSG</sequence>
<evidence type="ECO:0000256" key="1">
    <source>
        <dbReference type="SAM" id="MobiDB-lite"/>
    </source>
</evidence>
<evidence type="ECO:0000259" key="2">
    <source>
        <dbReference type="Pfam" id="PF21722"/>
    </source>
</evidence>
<dbReference type="RefSeq" id="YP_013605499.1">
    <property type="nucleotide sequence ID" value="NC_134205.1"/>
</dbReference>
<dbReference type="Pfam" id="PF21722">
    <property type="entry name" value="Gly_rich_2"/>
    <property type="match status" value="1"/>
</dbReference>
<feature type="region of interest" description="Disordered" evidence="1">
    <location>
        <begin position="386"/>
        <end position="420"/>
    </location>
</feature>
<reference evidence="3 4" key="1">
    <citation type="journal article" date="2023" name="Nat. Microbiol.">
        <title>A compendium of viruses from methanogenic archaea reveals their diversity and adaptations to the gut environment.</title>
        <authorList>
            <person name="Medvedeva S."/>
            <person name="Borrel G."/>
            <person name="Krupovic M."/>
            <person name="Gribaldo S."/>
        </authorList>
    </citation>
    <scope>NUCLEOTIDE SEQUENCE [LARGE SCALE GENOMIC DNA]</scope>
</reference>
<dbReference type="InterPro" id="IPR049304">
    <property type="entry name" value="Gly_rich_dom"/>
</dbReference>
<accession>A0AA86YFF7</accession>
<dbReference type="Proteomes" id="UP001302000">
    <property type="component" value="Segment"/>
</dbReference>
<name>A0AA86YFF7_9CAUD</name>
<dbReference type="GeneID" id="301841414"/>
<feature type="domain" description="Glycine-rich" evidence="2">
    <location>
        <begin position="260"/>
        <end position="507"/>
    </location>
</feature>
<evidence type="ECO:0000313" key="3">
    <source>
        <dbReference type="EMBL" id="DBA35595.1"/>
    </source>
</evidence>
<keyword evidence="4" id="KW-1185">Reference proteome</keyword>
<gene>
    <name evidence="3" type="ORF">vir335_00039</name>
</gene>
<protein>
    <submittedName>
        <fullName evidence="3">Tail fiber assembly</fullName>
    </submittedName>
</protein>